<proteinExistence type="predicted"/>
<reference evidence="1 2" key="1">
    <citation type="submission" date="2021-01" db="EMBL/GenBank/DDBJ databases">
        <title>Whole genome shotgun sequence of Microbispora amethystogenes NBRC 101907.</title>
        <authorList>
            <person name="Komaki H."/>
            <person name="Tamura T."/>
        </authorList>
    </citation>
    <scope>NUCLEOTIDE SEQUENCE [LARGE SCALE GENOMIC DNA]</scope>
    <source>
        <strain evidence="1 2">NBRC 101907</strain>
    </source>
</reference>
<gene>
    <name evidence="1" type="ORF">Mam01_08420</name>
</gene>
<dbReference type="Gene3D" id="2.60.120.10">
    <property type="entry name" value="Jelly Rolls"/>
    <property type="match status" value="1"/>
</dbReference>
<organism evidence="1 2">
    <name type="scientific">Microbispora amethystogenes</name>
    <dbReference type="NCBI Taxonomy" id="1427754"/>
    <lineage>
        <taxon>Bacteria</taxon>
        <taxon>Bacillati</taxon>
        <taxon>Actinomycetota</taxon>
        <taxon>Actinomycetes</taxon>
        <taxon>Streptosporangiales</taxon>
        <taxon>Streptosporangiaceae</taxon>
        <taxon>Microbispora</taxon>
    </lineage>
</organism>
<dbReference type="EMBL" id="BOOB01000004">
    <property type="protein sequence ID" value="GIH30678.1"/>
    <property type="molecule type" value="Genomic_DNA"/>
</dbReference>
<protein>
    <recommendedName>
        <fullName evidence="3">Cupin</fullName>
    </recommendedName>
</protein>
<sequence length="128" mass="13290">MISGSTDTLVGMVRKIEGPTRVPVPGGKVIDEYVGRVNSGDEQVSIAHMVAPAGWSEPAQAPGFAEYTLVLKGSVVVEHEGGTTVVEAGQAFASEPGEKIRYSAGPSGAEYVAVCLPAFSPETANREE</sequence>
<keyword evidence="2" id="KW-1185">Reference proteome</keyword>
<dbReference type="Proteomes" id="UP000651728">
    <property type="component" value="Unassembled WGS sequence"/>
</dbReference>
<dbReference type="InterPro" id="IPR014710">
    <property type="entry name" value="RmlC-like_jellyroll"/>
</dbReference>
<accession>A0ABQ4F7E5</accession>
<name>A0ABQ4F7E5_9ACTN</name>
<evidence type="ECO:0008006" key="3">
    <source>
        <dbReference type="Google" id="ProtNLM"/>
    </source>
</evidence>
<dbReference type="InterPro" id="IPR011051">
    <property type="entry name" value="RmlC_Cupin_sf"/>
</dbReference>
<comment type="caution">
    <text evidence="1">The sequence shown here is derived from an EMBL/GenBank/DDBJ whole genome shotgun (WGS) entry which is preliminary data.</text>
</comment>
<evidence type="ECO:0000313" key="2">
    <source>
        <dbReference type="Proteomes" id="UP000651728"/>
    </source>
</evidence>
<evidence type="ECO:0000313" key="1">
    <source>
        <dbReference type="EMBL" id="GIH30678.1"/>
    </source>
</evidence>
<dbReference type="SUPFAM" id="SSF51182">
    <property type="entry name" value="RmlC-like cupins"/>
    <property type="match status" value="1"/>
</dbReference>